<keyword evidence="3" id="KW-1185">Reference proteome</keyword>
<dbReference type="GeneID" id="54981645"/>
<keyword evidence="1" id="KW-1133">Transmembrane helix</keyword>
<evidence type="ECO:0000256" key="1">
    <source>
        <dbReference type="SAM" id="Phobius"/>
    </source>
</evidence>
<accession>A0A223LH58</accession>
<evidence type="ECO:0000313" key="3">
    <source>
        <dbReference type="Proteomes" id="UP000222256"/>
    </source>
</evidence>
<dbReference type="EMBL" id="MF370964">
    <property type="protein sequence ID" value="ASU03322.1"/>
    <property type="molecule type" value="Genomic_DNA"/>
</dbReference>
<dbReference type="RefSeq" id="YP_009791463.1">
    <property type="nucleotide sequence ID" value="NC_047839.1"/>
</dbReference>
<name>A0A223LH58_9CAUD</name>
<dbReference type="Proteomes" id="UP000222256">
    <property type="component" value="Segment"/>
</dbReference>
<organism evidence="2 3">
    <name type="scientific">Pseudoalteromonas phage J2-1</name>
    <dbReference type="NCBI Taxonomy" id="2023998"/>
    <lineage>
        <taxon>Viruses</taxon>
        <taxon>Duplodnaviria</taxon>
        <taxon>Heunggongvirae</taxon>
        <taxon>Uroviricota</taxon>
        <taxon>Caudoviricetes</taxon>
        <taxon>Qingdaovirus</taxon>
        <taxon>Qingdaovirus J21</taxon>
    </lineage>
</organism>
<keyword evidence="1" id="KW-0812">Transmembrane</keyword>
<evidence type="ECO:0000313" key="2">
    <source>
        <dbReference type="EMBL" id="ASU03322.1"/>
    </source>
</evidence>
<keyword evidence="1" id="KW-0472">Membrane</keyword>
<reference evidence="2 3" key="1">
    <citation type="submission" date="2017-06" db="EMBL/GenBank/DDBJ databases">
        <title>A Novel Lytic Pseudoalteromonas phage Isolated from Qingdao coast of China.</title>
        <authorList>
            <person name="Li H."/>
        </authorList>
    </citation>
    <scope>NUCLEOTIDE SEQUENCE [LARGE SCALE GENOMIC DNA]</scope>
</reference>
<proteinExistence type="predicted"/>
<dbReference type="KEGG" id="vg:54981645"/>
<sequence>MGVTTEGGDSLLVVGGWVALVLISVLVTDEGIDLFDKNDNEEDD</sequence>
<feature type="transmembrane region" description="Helical" evidence="1">
    <location>
        <begin position="12"/>
        <end position="28"/>
    </location>
</feature>
<protein>
    <submittedName>
        <fullName evidence="2">Uncharacterized protein</fullName>
    </submittedName>
</protein>